<feature type="signal peptide" evidence="1">
    <location>
        <begin position="1"/>
        <end position="17"/>
    </location>
</feature>
<protein>
    <recommendedName>
        <fullName evidence="4">SGNH hydrolase-type esterase domain-containing protein</fullName>
    </recommendedName>
</protein>
<accession>A0A7W9FR79</accession>
<dbReference type="EMBL" id="JACHOO010000018">
    <property type="protein sequence ID" value="MBB5755276.1"/>
    <property type="molecule type" value="Genomic_DNA"/>
</dbReference>
<evidence type="ECO:0008006" key="4">
    <source>
        <dbReference type="Google" id="ProtNLM"/>
    </source>
</evidence>
<dbReference type="Proteomes" id="UP000523821">
    <property type="component" value="Unassembled WGS sequence"/>
</dbReference>
<name>A0A7W9FR79_9HYPH</name>
<feature type="chain" id="PRO_5030675387" description="SGNH hydrolase-type esterase domain-containing protein" evidence="1">
    <location>
        <begin position="18"/>
        <end position="638"/>
    </location>
</feature>
<dbReference type="SUPFAM" id="SSF52266">
    <property type="entry name" value="SGNH hydrolase"/>
    <property type="match status" value="1"/>
</dbReference>
<reference evidence="2 3" key="1">
    <citation type="submission" date="2020-08" db="EMBL/GenBank/DDBJ databases">
        <title>Genomic Encyclopedia of Type Strains, Phase IV (KMG-IV): sequencing the most valuable type-strain genomes for metagenomic binning, comparative biology and taxonomic classification.</title>
        <authorList>
            <person name="Goeker M."/>
        </authorList>
    </citation>
    <scope>NUCLEOTIDE SEQUENCE [LARGE SCALE GENOMIC DNA]</scope>
    <source>
        <strain evidence="2 3">DSM 16268</strain>
    </source>
</reference>
<gene>
    <name evidence="2" type="ORF">GGQ63_004379</name>
</gene>
<dbReference type="GO" id="GO:0016788">
    <property type="term" value="F:hydrolase activity, acting on ester bonds"/>
    <property type="evidence" value="ECO:0007669"/>
    <property type="project" value="UniProtKB-ARBA"/>
</dbReference>
<comment type="caution">
    <text evidence="2">The sequence shown here is derived from an EMBL/GenBank/DDBJ whole genome shotgun (WGS) entry which is preliminary data.</text>
</comment>
<keyword evidence="3" id="KW-1185">Reference proteome</keyword>
<organism evidence="2 3">
    <name type="scientific">Prosthecomicrobium pneumaticum</name>
    <dbReference type="NCBI Taxonomy" id="81895"/>
    <lineage>
        <taxon>Bacteria</taxon>
        <taxon>Pseudomonadati</taxon>
        <taxon>Pseudomonadota</taxon>
        <taxon>Alphaproteobacteria</taxon>
        <taxon>Hyphomicrobiales</taxon>
        <taxon>Kaistiaceae</taxon>
        <taxon>Prosthecomicrobium</taxon>
    </lineage>
</organism>
<evidence type="ECO:0000313" key="3">
    <source>
        <dbReference type="Proteomes" id="UP000523821"/>
    </source>
</evidence>
<dbReference type="Gene3D" id="3.40.50.1110">
    <property type="entry name" value="SGNH hydrolase"/>
    <property type="match status" value="1"/>
</dbReference>
<keyword evidence="1" id="KW-0732">Signal</keyword>
<evidence type="ECO:0000313" key="2">
    <source>
        <dbReference type="EMBL" id="MBB5755276.1"/>
    </source>
</evidence>
<dbReference type="InterPro" id="IPR036514">
    <property type="entry name" value="SGNH_hydro_sf"/>
</dbReference>
<dbReference type="RefSeq" id="WP_183858708.1">
    <property type="nucleotide sequence ID" value="NZ_JACHOO010000018.1"/>
</dbReference>
<evidence type="ECO:0000256" key="1">
    <source>
        <dbReference type="SAM" id="SignalP"/>
    </source>
</evidence>
<sequence length="638" mass="64375">MSALGLGLGLGLPAALAASPVVASSWAPGWVLRDAAGRPALIDLDYTAGRFWSGRAVFGDEAGLFAALGGARAGPRSAFLPLRAIPDEIGLFLDATAPAALPGATPAALLALDGGDWSTRLDLVWRPDGAVIWQAVEAASSYEESVAAGPLGAGDRTRIAAAARAGRHAIARDGAAAEVLGGPERRMPEGLTHLRLGNSVSGYADFAGTIHRLALFAAAPTDADLRRLATPDDAIVVWGDSLAASAFATGFGALFSPPRLVENEGIGGQTSTQVAARQGAMPVFVSLEGDAIPAGDTATTTDRFDAGMAGWSGRTQAGTATDATLAGGALVVHDAAYLQGVQRPLGAMAAGETVFVELDVVLSDLPAVEIGLTWDADAAWAPAARTTLAASGRQSVTLTLGEAGSSVHLAALNPSATVGGFSIAAVAITRAVATPPPVAVTARTVSPVTYQGPQAQTGWLCGVYGALVRGGTGDDHANDTAAYSFIRERAGTPAACLPMSRFEPDAAVAFRGRVALLWAGRNNPAAPERVRADIAAMAARVPGGRYLVGSVLTGTGDDADLKATIGALNAALAAAHGSRFVDILGALLAAPDGSAEDLADLAAGVPPRSLRSDGIHLNAAGNAIARAAWQARLVALGY</sequence>
<dbReference type="AlphaFoldDB" id="A0A7W9FR79"/>
<proteinExistence type="predicted"/>